<evidence type="ECO:0000256" key="3">
    <source>
        <dbReference type="ARBA" id="ARBA00012584"/>
    </source>
</evidence>
<dbReference type="PANTHER" id="PTHR17490">
    <property type="entry name" value="SUA5"/>
    <property type="match status" value="1"/>
</dbReference>
<evidence type="ECO:0000259" key="12">
    <source>
        <dbReference type="PROSITE" id="PS51163"/>
    </source>
</evidence>
<sequence length="211" mass="22428">MNAEPLTAAQVDVFARCMAVGGVAVFPSDTVYGLACDPSQREAVIRLYALKRRALEAPSAVMFFSLELALEALPELGPKTRAALERLLPGPLTVLLSNPAGRYPLACGSEPVTLGLRVPELSPQLAALGEFKWPLLQSSANHAAEPPPTSIDELAPTIRTEVDLVLDAGALGGLSSSVLDLRQYELEGRWELLREGPVGSDQIAAMLSQNS</sequence>
<keyword evidence="6" id="KW-0819">tRNA processing</keyword>
<keyword evidence="9" id="KW-0067">ATP-binding</keyword>
<evidence type="ECO:0000256" key="1">
    <source>
        <dbReference type="ARBA" id="ARBA00004496"/>
    </source>
</evidence>
<dbReference type="InterPro" id="IPR006070">
    <property type="entry name" value="Sua5-like_dom"/>
</dbReference>
<reference evidence="13" key="1">
    <citation type="submission" date="2020-05" db="EMBL/GenBank/DDBJ databases">
        <authorList>
            <person name="Chiriac C."/>
            <person name="Salcher M."/>
            <person name="Ghai R."/>
            <person name="Kavagutti S V."/>
        </authorList>
    </citation>
    <scope>NUCLEOTIDE SEQUENCE</scope>
</reference>
<evidence type="ECO:0000313" key="13">
    <source>
        <dbReference type="EMBL" id="CAB4344782.1"/>
    </source>
</evidence>
<keyword evidence="7" id="KW-0548">Nucleotidyltransferase</keyword>
<evidence type="ECO:0000256" key="5">
    <source>
        <dbReference type="ARBA" id="ARBA00022679"/>
    </source>
</evidence>
<dbReference type="GO" id="GO:0061710">
    <property type="term" value="F:L-threonylcarbamoyladenylate synthase"/>
    <property type="evidence" value="ECO:0007669"/>
    <property type="project" value="UniProtKB-EC"/>
</dbReference>
<evidence type="ECO:0000256" key="2">
    <source>
        <dbReference type="ARBA" id="ARBA00007663"/>
    </source>
</evidence>
<keyword evidence="5" id="KW-0808">Transferase</keyword>
<dbReference type="EMBL" id="CAESAO010000084">
    <property type="protein sequence ID" value="CAB4344782.1"/>
    <property type="molecule type" value="Genomic_DNA"/>
</dbReference>
<dbReference type="PROSITE" id="PS51163">
    <property type="entry name" value="YRDC"/>
    <property type="match status" value="1"/>
</dbReference>
<protein>
    <recommendedName>
        <fullName evidence="10">L-threonylcarbamoyladenylate synthase</fullName>
        <ecNumber evidence="3">2.7.7.87</ecNumber>
    </recommendedName>
    <alternativeName>
        <fullName evidence="10">L-threonylcarbamoyladenylate synthase</fullName>
    </alternativeName>
</protein>
<evidence type="ECO:0000256" key="9">
    <source>
        <dbReference type="ARBA" id="ARBA00022840"/>
    </source>
</evidence>
<evidence type="ECO:0000256" key="4">
    <source>
        <dbReference type="ARBA" id="ARBA00022490"/>
    </source>
</evidence>
<dbReference type="GO" id="GO:0005737">
    <property type="term" value="C:cytoplasm"/>
    <property type="evidence" value="ECO:0007669"/>
    <property type="project" value="UniProtKB-SubCell"/>
</dbReference>
<gene>
    <name evidence="13" type="ORF">UFOPK3522_00996</name>
</gene>
<dbReference type="Pfam" id="PF01300">
    <property type="entry name" value="Sua5_yciO_yrdC"/>
    <property type="match status" value="1"/>
</dbReference>
<evidence type="ECO:0000256" key="8">
    <source>
        <dbReference type="ARBA" id="ARBA00022741"/>
    </source>
</evidence>
<name>A0A6J5ZTZ1_9ZZZZ</name>
<keyword evidence="8" id="KW-0547">Nucleotide-binding</keyword>
<accession>A0A6J5ZTZ1</accession>
<evidence type="ECO:0000256" key="11">
    <source>
        <dbReference type="ARBA" id="ARBA00048366"/>
    </source>
</evidence>
<dbReference type="GO" id="GO:0000049">
    <property type="term" value="F:tRNA binding"/>
    <property type="evidence" value="ECO:0007669"/>
    <property type="project" value="TreeGrafter"/>
</dbReference>
<dbReference type="GO" id="GO:0003725">
    <property type="term" value="F:double-stranded RNA binding"/>
    <property type="evidence" value="ECO:0007669"/>
    <property type="project" value="InterPro"/>
</dbReference>
<organism evidence="13">
    <name type="scientific">freshwater metagenome</name>
    <dbReference type="NCBI Taxonomy" id="449393"/>
    <lineage>
        <taxon>unclassified sequences</taxon>
        <taxon>metagenomes</taxon>
        <taxon>ecological metagenomes</taxon>
    </lineage>
</organism>
<evidence type="ECO:0000256" key="7">
    <source>
        <dbReference type="ARBA" id="ARBA00022695"/>
    </source>
</evidence>
<comment type="similarity">
    <text evidence="2">Belongs to the SUA5 family.</text>
</comment>
<proteinExistence type="inferred from homology"/>
<keyword evidence="4" id="KW-0963">Cytoplasm</keyword>
<feature type="domain" description="YrdC-like" evidence="12">
    <location>
        <begin position="4"/>
        <end position="198"/>
    </location>
</feature>
<dbReference type="InterPro" id="IPR050156">
    <property type="entry name" value="TC-AMP_synthase_SUA5"/>
</dbReference>
<dbReference type="GO" id="GO:0006450">
    <property type="term" value="P:regulation of translational fidelity"/>
    <property type="evidence" value="ECO:0007669"/>
    <property type="project" value="TreeGrafter"/>
</dbReference>
<comment type="subcellular location">
    <subcellularLocation>
        <location evidence="1">Cytoplasm</location>
    </subcellularLocation>
</comment>
<comment type="catalytic activity">
    <reaction evidence="11">
        <text>L-threonine + hydrogencarbonate + ATP = L-threonylcarbamoyladenylate + diphosphate + H2O</text>
        <dbReference type="Rhea" id="RHEA:36407"/>
        <dbReference type="ChEBI" id="CHEBI:15377"/>
        <dbReference type="ChEBI" id="CHEBI:17544"/>
        <dbReference type="ChEBI" id="CHEBI:30616"/>
        <dbReference type="ChEBI" id="CHEBI:33019"/>
        <dbReference type="ChEBI" id="CHEBI:57926"/>
        <dbReference type="ChEBI" id="CHEBI:73682"/>
        <dbReference type="EC" id="2.7.7.87"/>
    </reaction>
</comment>
<dbReference type="InterPro" id="IPR017945">
    <property type="entry name" value="DHBP_synth_RibB-like_a/b_dom"/>
</dbReference>
<dbReference type="Gene3D" id="3.90.870.10">
    <property type="entry name" value="DHBP synthase"/>
    <property type="match status" value="1"/>
</dbReference>
<evidence type="ECO:0000256" key="10">
    <source>
        <dbReference type="ARBA" id="ARBA00029774"/>
    </source>
</evidence>
<evidence type="ECO:0000256" key="6">
    <source>
        <dbReference type="ARBA" id="ARBA00022694"/>
    </source>
</evidence>
<dbReference type="GO" id="GO:0005524">
    <property type="term" value="F:ATP binding"/>
    <property type="evidence" value="ECO:0007669"/>
    <property type="project" value="UniProtKB-KW"/>
</dbReference>
<dbReference type="GO" id="GO:0008033">
    <property type="term" value="P:tRNA processing"/>
    <property type="evidence" value="ECO:0007669"/>
    <property type="project" value="UniProtKB-KW"/>
</dbReference>
<dbReference type="EC" id="2.7.7.87" evidence="3"/>
<dbReference type="SUPFAM" id="SSF55821">
    <property type="entry name" value="YrdC/RibB"/>
    <property type="match status" value="1"/>
</dbReference>
<dbReference type="PANTHER" id="PTHR17490:SF16">
    <property type="entry name" value="THREONYLCARBAMOYL-AMP SYNTHASE"/>
    <property type="match status" value="1"/>
</dbReference>
<dbReference type="AlphaFoldDB" id="A0A6J5ZTZ1"/>